<evidence type="ECO:0000256" key="1">
    <source>
        <dbReference type="ARBA" id="ARBA00004328"/>
    </source>
</evidence>
<dbReference type="GeneID" id="77950104"/>
<dbReference type="Proteomes" id="UP000324598">
    <property type="component" value="Segment"/>
</dbReference>
<evidence type="ECO:0000259" key="3">
    <source>
        <dbReference type="PROSITE" id="PS51688"/>
    </source>
</evidence>
<dbReference type="InterPro" id="IPR030392">
    <property type="entry name" value="S74_ICA"/>
</dbReference>
<feature type="domain" description="Peptidase S74" evidence="3">
    <location>
        <begin position="625"/>
        <end position="727"/>
    </location>
</feature>
<dbReference type="KEGG" id="vg:77950104"/>
<comment type="subcellular location">
    <subcellularLocation>
        <location evidence="1">Virion</location>
    </subcellularLocation>
</comment>
<evidence type="ECO:0000256" key="2">
    <source>
        <dbReference type="ARBA" id="ARBA00022732"/>
    </source>
</evidence>
<keyword evidence="2" id="KW-1227">Viral tail protein</keyword>
<dbReference type="PROSITE" id="PS51688">
    <property type="entry name" value="ICA"/>
    <property type="match status" value="1"/>
</dbReference>
<dbReference type="Pfam" id="PF13884">
    <property type="entry name" value="Peptidase_S74"/>
    <property type="match status" value="1"/>
</dbReference>
<dbReference type="GO" id="GO:0098015">
    <property type="term" value="C:virus tail"/>
    <property type="evidence" value="ECO:0007669"/>
    <property type="project" value="UniProtKB-KW"/>
</dbReference>
<proteinExistence type="predicted"/>
<organism evidence="4 5">
    <name type="scientific">Shigella phage SGF2</name>
    <dbReference type="NCBI Taxonomy" id="2601630"/>
    <lineage>
        <taxon>Viruses</taxon>
        <taxon>Duplodnaviria</taxon>
        <taxon>Heunggongvirae</taxon>
        <taxon>Uroviricota</taxon>
        <taxon>Caudoviricetes</taxon>
        <taxon>Mktvariviridae</taxon>
        <taxon>Gordonclarkvirinae</taxon>
        <taxon>Kuravirus</taxon>
        <taxon>Kuravirus SGF2</taxon>
    </lineage>
</organism>
<dbReference type="RefSeq" id="YP_010673801.1">
    <property type="nucleotide sequence ID" value="NC_070988.1"/>
</dbReference>
<accession>A0A5C1KAB6</accession>
<evidence type="ECO:0000313" key="4">
    <source>
        <dbReference type="EMBL" id="QEM42585.1"/>
    </source>
</evidence>
<evidence type="ECO:0000313" key="5">
    <source>
        <dbReference type="Proteomes" id="UP000324598"/>
    </source>
</evidence>
<keyword evidence="2" id="KW-0946">Virion</keyword>
<dbReference type="EMBL" id="MN148435">
    <property type="protein sequence ID" value="QEM42585.1"/>
    <property type="molecule type" value="Genomic_DNA"/>
</dbReference>
<keyword evidence="5" id="KW-1185">Reference proteome</keyword>
<sequence>MSRELMPKSGIMMPHVVVTRDAAVVGVSTVDGQAGAIDLTGKYLQKTDAAATYQTKVEGASKDFVLDSIQPIMSGALFREDPWVVNDTPFRSTGANGVESVDMMKVTTDNSIKIGSYASSVQGVEIHSAGRLQVVDQNDSGVETKYPVYSKRYRPEIEDLPFAAIGSYVKDSKGRTIGVNRTGINSDIKQLTQKVTFTQPVTVADAVGDYDAVTLRQLRNSGGGSGGPTMSGISNFGIGDFHLRDSRAFIPAFEVTSDGQLLNRADYPDLWAYAQLLSPIEDSLWLSNIYQRGRYSTGDGTTTFRVPDRNGIQPNSLSALYGRGDGGASAANGQVFDSAAPDIIGSVAAYSAGTYAQVFGLATNAFESNNALFPEGSGDTIPPGSGPVTGRNNTLEFKASRYNGIYGRSNTEIMGRNFVGVWTIRANGGFVAANTSWSVINSDSAAPALNTSVVGGKVESKYTNPTSSQYARMYISSSWGSVCSAVIEAQGASTHAYKFYEDGTVDFRQSGKTNPFRMYTPTGTWTGLTDAGSNNLTTNGMDRVAISSGSDTVVRGYSIGGSKPNGYPTKVGYHMYLPGSNAFGIACTTIGGDNGKFCRYFYDIDGQMYGSTDYGNFSYTKSGVSDENLKHNIVDIDAERAIEVIKGLKFKSFVYNDDERNRSRRGIIAQQAETVEPLYVKTRKYPGMEKGSPEIEQKELDTTPMLLDTMQVVQDLLKRIEILESKLAEK</sequence>
<name>A0A5C1KAB6_9CAUD</name>
<protein>
    <submittedName>
        <fullName evidence="4">Putative tail protein</fullName>
    </submittedName>
</protein>
<reference evidence="4 5" key="1">
    <citation type="submission" date="2019-07" db="EMBL/GenBank/DDBJ databases">
        <title>Complete genome sequence of SGF2, a novel phage infecting Shigella flexneri.</title>
        <authorList>
            <person name="Lu H."/>
            <person name="Liu X."/>
            <person name="Lu M."/>
            <person name="Liu H."/>
        </authorList>
    </citation>
    <scope>NUCLEOTIDE SEQUENCE [LARGE SCALE GENOMIC DNA]</scope>
</reference>